<feature type="domain" description="IBB" evidence="3">
    <location>
        <begin position="1"/>
        <end position="55"/>
    </location>
</feature>
<keyword evidence="5" id="KW-1185">Reference proteome</keyword>
<dbReference type="GO" id="GO:0061608">
    <property type="term" value="F:nuclear import signal receptor activity"/>
    <property type="evidence" value="ECO:0007669"/>
    <property type="project" value="InterPro"/>
</dbReference>
<evidence type="ECO:0000256" key="2">
    <source>
        <dbReference type="SAM" id="MobiDB-lite"/>
    </source>
</evidence>
<dbReference type="SUPFAM" id="SSF48371">
    <property type="entry name" value="ARM repeat"/>
    <property type="match status" value="1"/>
</dbReference>
<sequence>MMADTNSRLNAFKNAGKSVDEMRRRRQEGQVELRKNKREETRLKKRNIPCDIEGNARGDLVDTELESNERPPLLSLEDIVANAETTNPATKLMR</sequence>
<gene>
    <name evidence="4" type="ORF">PXEA_LOCUS25827</name>
</gene>
<protein>
    <recommendedName>
        <fullName evidence="3">IBB domain-containing protein</fullName>
    </recommendedName>
</protein>
<evidence type="ECO:0000313" key="5">
    <source>
        <dbReference type="Proteomes" id="UP000784294"/>
    </source>
</evidence>
<organism evidence="4 5">
    <name type="scientific">Protopolystoma xenopodis</name>
    <dbReference type="NCBI Taxonomy" id="117903"/>
    <lineage>
        <taxon>Eukaryota</taxon>
        <taxon>Metazoa</taxon>
        <taxon>Spiralia</taxon>
        <taxon>Lophotrochozoa</taxon>
        <taxon>Platyhelminthes</taxon>
        <taxon>Monogenea</taxon>
        <taxon>Polyopisthocotylea</taxon>
        <taxon>Polystomatidea</taxon>
        <taxon>Polystomatidae</taxon>
        <taxon>Protopolystoma</taxon>
    </lineage>
</organism>
<dbReference type="OrthoDB" id="9632791at2759"/>
<evidence type="ECO:0000256" key="1">
    <source>
        <dbReference type="PROSITE-ProRule" id="PRU00561"/>
    </source>
</evidence>
<feature type="region of interest" description="Disordered" evidence="2">
    <location>
        <begin position="1"/>
        <end position="40"/>
    </location>
</feature>
<proteinExistence type="predicted"/>
<dbReference type="GO" id="GO:0006606">
    <property type="term" value="P:protein import into nucleus"/>
    <property type="evidence" value="ECO:0007669"/>
    <property type="project" value="InterPro"/>
</dbReference>
<keyword evidence="1" id="KW-0813">Transport</keyword>
<reference evidence="4" key="1">
    <citation type="submission" date="2018-11" db="EMBL/GenBank/DDBJ databases">
        <authorList>
            <consortium name="Pathogen Informatics"/>
        </authorList>
    </citation>
    <scope>NUCLEOTIDE SEQUENCE</scope>
</reference>
<dbReference type="Gene3D" id="1.20.5.690">
    <property type="entry name" value="Importin-alpha, importin-beta-binding domain"/>
    <property type="match status" value="1"/>
</dbReference>
<name>A0A3S5ALF8_9PLAT</name>
<dbReference type="Proteomes" id="UP000784294">
    <property type="component" value="Unassembled WGS sequence"/>
</dbReference>
<dbReference type="PROSITE" id="PS51214">
    <property type="entry name" value="IBB"/>
    <property type="match status" value="1"/>
</dbReference>
<comment type="caution">
    <text evidence="4">The sequence shown here is derived from an EMBL/GenBank/DDBJ whole genome shotgun (WGS) entry which is preliminary data.</text>
</comment>
<dbReference type="InterPro" id="IPR016024">
    <property type="entry name" value="ARM-type_fold"/>
</dbReference>
<evidence type="ECO:0000313" key="4">
    <source>
        <dbReference type="EMBL" id="VEL32387.1"/>
    </source>
</evidence>
<accession>A0A3S5ALF8</accession>
<dbReference type="InterPro" id="IPR036975">
    <property type="entry name" value="Importin-a_IBB_sf"/>
</dbReference>
<dbReference type="EMBL" id="CAAALY010133752">
    <property type="protein sequence ID" value="VEL32387.1"/>
    <property type="molecule type" value="Genomic_DNA"/>
</dbReference>
<dbReference type="Pfam" id="PF01749">
    <property type="entry name" value="IBB"/>
    <property type="match status" value="1"/>
</dbReference>
<evidence type="ECO:0000259" key="3">
    <source>
        <dbReference type="PROSITE" id="PS51214"/>
    </source>
</evidence>
<dbReference type="InterPro" id="IPR002652">
    <property type="entry name" value="Importin-a_IBB"/>
</dbReference>
<feature type="compositionally biased region" description="Basic and acidic residues" evidence="2">
    <location>
        <begin position="18"/>
        <end position="40"/>
    </location>
</feature>
<dbReference type="AlphaFoldDB" id="A0A3S5ALF8"/>